<protein>
    <submittedName>
        <fullName evidence="4">Uncharacterized protein</fullName>
    </submittedName>
</protein>
<keyword evidence="5" id="KW-1185">Reference proteome</keyword>
<dbReference type="InterPro" id="IPR001173">
    <property type="entry name" value="Glyco_trans_2-like"/>
</dbReference>
<gene>
    <name evidence="4" type="ORF">CCOS865_03590</name>
</gene>
<keyword evidence="1" id="KW-1003">Cell membrane</keyword>
<dbReference type="PANTHER" id="PTHR43685">
    <property type="entry name" value="GLYCOSYLTRANSFERASE"/>
    <property type="match status" value="1"/>
</dbReference>
<dbReference type="InterPro" id="IPR025714">
    <property type="entry name" value="Methyltranfer_dom"/>
</dbReference>
<keyword evidence="1" id="KW-0997">Cell inner membrane</keyword>
<dbReference type="RefSeq" id="WP_119143373.1">
    <property type="nucleotide sequence ID" value="NZ_CBCSFL010000019.1"/>
</dbReference>
<dbReference type="InterPro" id="IPR043148">
    <property type="entry name" value="TagF_C"/>
</dbReference>
<dbReference type="SUPFAM" id="SSF53335">
    <property type="entry name" value="S-adenosyl-L-methionine-dependent methyltransferases"/>
    <property type="match status" value="1"/>
</dbReference>
<feature type="domain" description="Methyltransferase" evidence="3">
    <location>
        <begin position="46"/>
        <end position="154"/>
    </location>
</feature>
<sequence>MSNNQQGQVARQFWSQTERGQIGPAQLYERQRDCLLTHVLPSLPADAQVLDIGCADGEFSLLFAQIAARVVAFDVGEKLIDQARQKAREQQIDNVEFHVADVFQFSCEERFDAVSLMGVLTTISDDTAAARVVLRALALLKPGGQLILKDSVLLQGSEARTLLNDQYEAKYRPESRYLALIRSLGLREVARHPLLTMHNCGQTSVLYVFQPVLSESAALPIAGLRVACYGSMPFHFRSLRPLAACFETSLLSLSIEEVMQWQPQVIVVADGWSVEFWRDYCDAHQVLLIGMRHGSVTRYGFAEQQYNHADYLCGSVWDIEDTLLSNVHPRHGFLLTGNAWVDQVFRLPARPLSDAQPTILFAPTYNPEISAAVYFGERIVPLIRSVYPRARIIIKPHPAIVQHEHSFVVDKALFRDLMGKWRLQVAADPLLELVDDPEASIADSFAEADILVADRSSLLFEFMALDRPILLYSSEARVGHWEYNPDAPGNAWRDIGMEFGDDQAFLELLGDAFNLHQTHCRAAQRERVQQLYGDFADGRSAERVASAIAQAPRLHVVIDGRHGADAAQLYQAFEQTLAFKHISLLGSQAEAQQWLTARAANPGADHSYLLVDGDFAGIPGSAHQISDGLAALASGALDGLVLNHSGVLPVEAPATDSQAWVRERLRAALQQWQGQQAWQLLPAHTLHRSFEQLPSAVDDEVFSTLWQTLNAGGQQAQWQSDKLNVVLRGWILRIVGGTAGRYFVGPNAALQLTPAVIGQAPSTAAVEVLLGALPGQQYDVFPFTTQVWVNGRYLTEVTLGNDGAQRLLLPYQPNEYGVTDIELRSSGAFPGMSGLAGPLSLQLAFVGPAAVAAPARAHIHQIFYSDETRALLEPGYTPLDNVGQRPDWAEYWPMRNLLMDKPLDENAFYGVLSPRFKQKTGLDAEHVLRFVESAPDDADVLLFPVFFPDGARYENIFIQALVHHPNIWPVCVEMARQVAPGVDLETLVMDSKQAQFCNYFIAKPRFWRHWFSKAESIFQAAELARDGQWSTPYGQALNMPTLHRGTQGYECKVFVMERLLSLLLATDSQWRVHVNAAMLPSASDGGFTPQLIELDQLKSRLREADTAEGRQAYLQLREQVFCEIYAQPIAEIIANGGQVATATEQLQAAMRQFPLLPAALDVPAWLAERTPTAAQQVLIDERLANGMPRIGVLVLDREGDADRLDLTLRSLSPEHNRYPGLSIVVLSALELGAATSAQDKLHILRIGSEPLHPLIDQAVREAGFDWFMLVEAGSEFTASGLLVAALDMLGAPGLRAVYGDEVLRVPGLGEQLAMRPGLNLDMLLSLPGVMARHWLFSRDAWLQLGGFNAEAGAAVELDLILRLIEDQGLEGLGHVSEPLLISDSRALLDCPDQRATIERHLLARGFEGAAVAGRVPGHYELNYGVGESALVSILVSTEYGLERVRRCLDTLLDKTTYRTFEVVLLDQGADDPDLQAWLDGVEQLGGQLIKVVRLPADLSSVQVRNVAAQQAQGELLLWLHAGIAVLETDWLQQLVNHACRQEVGVVGAKLLASDCTVRHGGLVLGLDGPVGRVFRDLPMAGAGYLQRLLVDQNHAAVSGHCMMMGKALFMESGGFDESPELAAWADVDLCLRLHAAGYLNVWTPRAALLISETPEPAITREQEQALYTRWLPLLARDPAYSTHFALNAGKAFQVAPSRLSWDPLSSWRPLPKVLACAVEGETVQRTDEPLQALRRAGLADGATIQTQLSVAELERYAPDSVVLQSPLGHPQIERLQRLSAFSRAFKVLEPVLALGGESGLAHDQLRGLQLAFADRLVVANEALADALAASHSSIVVVPDMLDPQHWSNLGGRRRIGAKPRVGLIGDAADGSDLAVVEALVMSLAGEVEWVLLGNCSDVLRPYLTERHTGLRQADYAQQLARLDLDLALAPLRPGLLRNSQSSLRLLELGACGVPVISSAHACDRGELPVTLVDERLGDWLDAVRMHLHDLDATGRLGDALRAQVLQHCMLEGDNLQRWRKAWLAD</sequence>
<dbReference type="SUPFAM" id="SSF53448">
    <property type="entry name" value="Nucleotide-diphospho-sugar transferases"/>
    <property type="match status" value="2"/>
</dbReference>
<dbReference type="EMBL" id="UNOZ01000028">
    <property type="protein sequence ID" value="SYX91321.1"/>
    <property type="molecule type" value="Genomic_DNA"/>
</dbReference>
<dbReference type="Pfam" id="PF04464">
    <property type="entry name" value="Glyphos_transf"/>
    <property type="match status" value="1"/>
</dbReference>
<dbReference type="Pfam" id="PF13847">
    <property type="entry name" value="Methyltransf_31"/>
    <property type="match status" value="1"/>
</dbReference>
<evidence type="ECO:0000313" key="5">
    <source>
        <dbReference type="Proteomes" id="UP000263595"/>
    </source>
</evidence>
<evidence type="ECO:0000259" key="3">
    <source>
        <dbReference type="Pfam" id="PF13847"/>
    </source>
</evidence>
<feature type="domain" description="Glycosyltransferase 2-like" evidence="2">
    <location>
        <begin position="1441"/>
        <end position="1609"/>
    </location>
</feature>
<dbReference type="GO" id="GO:0016020">
    <property type="term" value="C:membrane"/>
    <property type="evidence" value="ECO:0007669"/>
    <property type="project" value="InterPro"/>
</dbReference>
<dbReference type="Gene3D" id="3.40.50.12580">
    <property type="match status" value="1"/>
</dbReference>
<name>A0A383RY04_9PSED</name>
<dbReference type="CDD" id="cd02440">
    <property type="entry name" value="AdoMet_MTases"/>
    <property type="match status" value="1"/>
</dbReference>
<dbReference type="Gene3D" id="3.40.50.150">
    <property type="entry name" value="Vaccinia Virus protein VP39"/>
    <property type="match status" value="1"/>
</dbReference>
<keyword evidence="1" id="KW-0472">Membrane</keyword>
<accession>A0A383RY04</accession>
<proteinExistence type="predicted"/>
<dbReference type="InterPro" id="IPR050834">
    <property type="entry name" value="Glycosyltransf_2"/>
</dbReference>
<dbReference type="OrthoDB" id="9179784at2"/>
<dbReference type="InterPro" id="IPR029044">
    <property type="entry name" value="Nucleotide-diphossugar_trans"/>
</dbReference>
<evidence type="ECO:0000259" key="2">
    <source>
        <dbReference type="Pfam" id="PF00535"/>
    </source>
</evidence>
<dbReference type="Pfam" id="PF00535">
    <property type="entry name" value="Glycos_transf_2"/>
    <property type="match status" value="1"/>
</dbReference>
<dbReference type="Gene3D" id="3.90.550.10">
    <property type="entry name" value="Spore Coat Polysaccharide Biosynthesis Protein SpsA, Chain A"/>
    <property type="match status" value="1"/>
</dbReference>
<evidence type="ECO:0000313" key="4">
    <source>
        <dbReference type="EMBL" id="SYX91321.1"/>
    </source>
</evidence>
<dbReference type="PANTHER" id="PTHR43685:SF2">
    <property type="entry name" value="GLYCOSYLTRANSFERASE 2-LIKE DOMAIN-CONTAINING PROTEIN"/>
    <property type="match status" value="1"/>
</dbReference>
<dbReference type="Proteomes" id="UP000263595">
    <property type="component" value="Unassembled WGS sequence"/>
</dbReference>
<dbReference type="SUPFAM" id="SSF53756">
    <property type="entry name" value="UDP-Glycosyltransferase/glycogen phosphorylase"/>
    <property type="match status" value="1"/>
</dbReference>
<dbReference type="InterPro" id="IPR029063">
    <property type="entry name" value="SAM-dependent_MTases_sf"/>
</dbReference>
<dbReference type="GO" id="GO:0044010">
    <property type="term" value="P:single-species biofilm formation"/>
    <property type="evidence" value="ECO:0007669"/>
    <property type="project" value="TreeGrafter"/>
</dbReference>
<reference evidence="5" key="1">
    <citation type="submission" date="2018-08" db="EMBL/GenBank/DDBJ databases">
        <authorList>
            <person name="Blom J."/>
        </authorList>
    </citation>
    <scope>NUCLEOTIDE SEQUENCE [LARGE SCALE GENOMIC DNA]</scope>
    <source>
        <strain evidence="5">CCOS 865</strain>
    </source>
</reference>
<organism evidence="4 5">
    <name type="scientific">Pseudomonas reidholzensis</name>
    <dbReference type="NCBI Taxonomy" id="1785162"/>
    <lineage>
        <taxon>Bacteria</taxon>
        <taxon>Pseudomonadati</taxon>
        <taxon>Pseudomonadota</taxon>
        <taxon>Gammaproteobacteria</taxon>
        <taxon>Pseudomonadales</taxon>
        <taxon>Pseudomonadaceae</taxon>
        <taxon>Pseudomonas</taxon>
    </lineage>
</organism>
<evidence type="ECO:0000256" key="1">
    <source>
        <dbReference type="ARBA" id="ARBA00022519"/>
    </source>
</evidence>
<dbReference type="GO" id="GO:0047355">
    <property type="term" value="F:CDP-glycerol glycerophosphotransferase activity"/>
    <property type="evidence" value="ECO:0007669"/>
    <property type="project" value="InterPro"/>
</dbReference>
<dbReference type="InterPro" id="IPR007554">
    <property type="entry name" value="Glycerophosphate_synth"/>
</dbReference>